<feature type="compositionally biased region" description="Acidic residues" evidence="1">
    <location>
        <begin position="199"/>
        <end position="211"/>
    </location>
</feature>
<feature type="region of interest" description="Disordered" evidence="1">
    <location>
        <begin position="141"/>
        <end position="218"/>
    </location>
</feature>
<gene>
    <name evidence="2" type="ORF">BSTOLATCC_MIC36622</name>
</gene>
<keyword evidence="3" id="KW-1185">Reference proteome</keyword>
<dbReference type="Proteomes" id="UP001162131">
    <property type="component" value="Unassembled WGS sequence"/>
</dbReference>
<accession>A0AAU9JN15</accession>
<dbReference type="AlphaFoldDB" id="A0AAU9JN15"/>
<name>A0AAU9JN15_9CILI</name>
<dbReference type="EMBL" id="CAJZBQ010000036">
    <property type="protein sequence ID" value="CAG9324845.1"/>
    <property type="molecule type" value="Genomic_DNA"/>
</dbReference>
<reference evidence="2" key="1">
    <citation type="submission" date="2021-09" db="EMBL/GenBank/DDBJ databases">
        <authorList>
            <consortium name="AG Swart"/>
            <person name="Singh M."/>
            <person name="Singh A."/>
            <person name="Seah K."/>
            <person name="Emmerich C."/>
        </authorList>
    </citation>
    <scope>NUCLEOTIDE SEQUENCE</scope>
    <source>
        <strain evidence="2">ATCC30299</strain>
    </source>
</reference>
<feature type="compositionally biased region" description="Basic and acidic residues" evidence="1">
    <location>
        <begin position="189"/>
        <end position="198"/>
    </location>
</feature>
<comment type="caution">
    <text evidence="2">The sequence shown here is derived from an EMBL/GenBank/DDBJ whole genome shotgun (WGS) entry which is preliminary data.</text>
</comment>
<organism evidence="2 3">
    <name type="scientific">Blepharisma stoltei</name>
    <dbReference type="NCBI Taxonomy" id="1481888"/>
    <lineage>
        <taxon>Eukaryota</taxon>
        <taxon>Sar</taxon>
        <taxon>Alveolata</taxon>
        <taxon>Ciliophora</taxon>
        <taxon>Postciliodesmatophora</taxon>
        <taxon>Heterotrichea</taxon>
        <taxon>Heterotrichida</taxon>
        <taxon>Blepharismidae</taxon>
        <taxon>Blepharisma</taxon>
    </lineage>
</organism>
<sequence>MDKKSGKKEQGKVYCDICRKSIPQWLMPKHQYCQQHLRAKAARMFYQAKSKENPYKKFKDDPDAFFSNKMPMAPEELGPALFNPHDALITKSKTKGIWALIEDETTGTTYFKNKLSGKMQRNRPVGLLDEDFDREVIQSLQENNPQSQFNYQEYEEEDEDEQAKPGEWKEVTGSSWFGEDKEESEEEKFEGIYEKDEIIVEDEESEEEEEGENKREIMLNTVEKLKDKAKESSDEELVEKPVYSQSVKSCKEFAKRNKKSKLQL</sequence>
<evidence type="ECO:0000313" key="2">
    <source>
        <dbReference type="EMBL" id="CAG9324845.1"/>
    </source>
</evidence>
<feature type="compositionally biased region" description="Polar residues" evidence="1">
    <location>
        <begin position="141"/>
        <end position="150"/>
    </location>
</feature>
<protein>
    <submittedName>
        <fullName evidence="2">Uncharacterized protein</fullName>
    </submittedName>
</protein>
<evidence type="ECO:0000313" key="3">
    <source>
        <dbReference type="Proteomes" id="UP001162131"/>
    </source>
</evidence>
<evidence type="ECO:0000256" key="1">
    <source>
        <dbReference type="SAM" id="MobiDB-lite"/>
    </source>
</evidence>
<proteinExistence type="predicted"/>